<dbReference type="PANTHER" id="PTHR43767">
    <property type="entry name" value="LONG-CHAIN-FATTY-ACID--COA LIGASE"/>
    <property type="match status" value="1"/>
</dbReference>
<reference evidence="4 5" key="1">
    <citation type="submission" date="2020-08" db="EMBL/GenBank/DDBJ databases">
        <title>Genomic Encyclopedia of Type Strains, Phase III (KMG-III): the genomes of soil and plant-associated and newly described type strains.</title>
        <authorList>
            <person name="Whitman W."/>
        </authorList>
    </citation>
    <scope>NUCLEOTIDE SEQUENCE [LARGE SCALE GENOMIC DNA]</scope>
    <source>
        <strain evidence="4 5">CECT 8897</strain>
    </source>
</reference>
<sequence>MMPDSLSSLVPALLQRDPAACVGWRADQPLSNAWLLARVHAWSALLAGQPGRDYALYLDDSLEFGAALLGAWQAGKTVWLTADTLDASCAALQGKVDGFLGQFPPQWQPLAAPGDAATEATTVPPPRALDGDFPALVVHTSGSTGAAQAVPKRLSQLASEVAVLERMFGDRLGDAALVATVSHQHIYGLLFKVLWPLCAARPLQALSVQYPEELAQALAQRPSVLVSSPAHLKRLPAHLDWTMAAARLRAVFSSGGPLPEEAALAAGAMLGQVPLEIYGSSETGGVAWRQRAAGVAASACWHAFPNVEWRIATDAKQGEGALEVRSPHLPDAHWLALADRARPAGPQAFELLGRADRIVKVEEKRVSLDALEAALQASGLAEQARIVPDDGARMRLAAFVVLNQEGRALLAAQGKAALNQRLRAVLAPVAEAVALPRRWRYLDSLPLNAQGKTTRAALLALLDDEAAALEQRPRQPQWRELERGEQRLLLELSVPPDLLYFEGHFPGSPILPGVAQLDWAIGQARQAFALPPVFREVAALKFQQVIAPGATVQLELLHDRAKASVQFRYLSAAGQHASGRLLFAAP</sequence>
<dbReference type="InterPro" id="IPR050237">
    <property type="entry name" value="ATP-dep_AMP-bd_enzyme"/>
</dbReference>
<dbReference type="InterPro" id="IPR045851">
    <property type="entry name" value="AMP-bd_C_sf"/>
</dbReference>
<dbReference type="Gene3D" id="3.10.129.10">
    <property type="entry name" value="Hotdog Thioesterase"/>
    <property type="match status" value="1"/>
</dbReference>
<evidence type="ECO:0000256" key="1">
    <source>
        <dbReference type="ARBA" id="ARBA00022598"/>
    </source>
</evidence>
<comment type="caution">
    <text evidence="4">The sequence shown here is derived from an EMBL/GenBank/DDBJ whole genome shotgun (WGS) entry which is preliminary data.</text>
</comment>
<proteinExistence type="predicted"/>
<protein>
    <submittedName>
        <fullName evidence="4">Acyl-CoA synthetase (AMP-forming)/AMP-acid ligase II</fullName>
    </submittedName>
</protein>
<keyword evidence="1 4" id="KW-0436">Ligase</keyword>
<dbReference type="Pfam" id="PF00501">
    <property type="entry name" value="AMP-binding"/>
    <property type="match status" value="1"/>
</dbReference>
<dbReference type="InterPro" id="IPR042099">
    <property type="entry name" value="ANL_N_sf"/>
</dbReference>
<dbReference type="Gene3D" id="3.40.50.12780">
    <property type="entry name" value="N-terminal domain of ligase-like"/>
    <property type="match status" value="1"/>
</dbReference>
<accession>A0A7W5FTI5</accession>
<evidence type="ECO:0000259" key="2">
    <source>
        <dbReference type="Pfam" id="PF00501"/>
    </source>
</evidence>
<keyword evidence="5" id="KW-1185">Reference proteome</keyword>
<feature type="domain" description="ApeI dehydratase-like" evidence="3">
    <location>
        <begin position="483"/>
        <end position="580"/>
    </location>
</feature>
<dbReference type="Pfam" id="PF22818">
    <property type="entry name" value="ApeI-like"/>
    <property type="match status" value="1"/>
</dbReference>
<evidence type="ECO:0000313" key="4">
    <source>
        <dbReference type="EMBL" id="MBB3118910.1"/>
    </source>
</evidence>
<dbReference type="EMBL" id="JACHXD010000004">
    <property type="protein sequence ID" value="MBB3118910.1"/>
    <property type="molecule type" value="Genomic_DNA"/>
</dbReference>
<feature type="domain" description="AMP-dependent synthetase/ligase" evidence="2">
    <location>
        <begin position="117"/>
        <end position="328"/>
    </location>
</feature>
<evidence type="ECO:0000259" key="3">
    <source>
        <dbReference type="Pfam" id="PF22818"/>
    </source>
</evidence>
<organism evidence="4 5">
    <name type="scientific">Pseudoduganella violacea</name>
    <dbReference type="NCBI Taxonomy" id="1715466"/>
    <lineage>
        <taxon>Bacteria</taxon>
        <taxon>Pseudomonadati</taxon>
        <taxon>Pseudomonadota</taxon>
        <taxon>Betaproteobacteria</taxon>
        <taxon>Burkholderiales</taxon>
        <taxon>Oxalobacteraceae</taxon>
        <taxon>Telluria group</taxon>
        <taxon>Pseudoduganella</taxon>
    </lineage>
</organism>
<dbReference type="PANTHER" id="PTHR43767:SF8">
    <property type="entry name" value="LONG-CHAIN-FATTY-ACID--COA LIGASE"/>
    <property type="match status" value="1"/>
</dbReference>
<dbReference type="SUPFAM" id="SSF54637">
    <property type="entry name" value="Thioesterase/thiol ester dehydrase-isomerase"/>
    <property type="match status" value="1"/>
</dbReference>
<dbReference type="InterPro" id="IPR029069">
    <property type="entry name" value="HotDog_dom_sf"/>
</dbReference>
<dbReference type="SUPFAM" id="SSF56801">
    <property type="entry name" value="Acetyl-CoA synthetase-like"/>
    <property type="match status" value="1"/>
</dbReference>
<evidence type="ECO:0000313" key="5">
    <source>
        <dbReference type="Proteomes" id="UP000541535"/>
    </source>
</evidence>
<dbReference type="Gene3D" id="3.30.300.30">
    <property type="match status" value="1"/>
</dbReference>
<dbReference type="AlphaFoldDB" id="A0A7W5FTI5"/>
<gene>
    <name evidence="4" type="ORF">FHS03_001955</name>
</gene>
<dbReference type="InterPro" id="IPR000873">
    <property type="entry name" value="AMP-dep_synth/lig_dom"/>
</dbReference>
<dbReference type="RefSeq" id="WP_229426134.1">
    <property type="nucleotide sequence ID" value="NZ_JACHXD010000004.1"/>
</dbReference>
<dbReference type="InterPro" id="IPR054545">
    <property type="entry name" value="ApeI-like"/>
</dbReference>
<dbReference type="Proteomes" id="UP000541535">
    <property type="component" value="Unassembled WGS sequence"/>
</dbReference>
<dbReference type="GO" id="GO:0016874">
    <property type="term" value="F:ligase activity"/>
    <property type="evidence" value="ECO:0007669"/>
    <property type="project" value="UniProtKB-KW"/>
</dbReference>
<name>A0A7W5FTI5_9BURK</name>